<name>A0A3N1L210_9PROT</name>
<proteinExistence type="inferred from homology"/>
<reference evidence="3 4" key="1">
    <citation type="submission" date="2018-11" db="EMBL/GenBank/DDBJ databases">
        <title>Genomic Encyclopedia of Type Strains, Phase IV (KMG-IV): sequencing the most valuable type-strain genomes for metagenomic binning, comparative biology and taxonomic classification.</title>
        <authorList>
            <person name="Goeker M."/>
        </authorList>
    </citation>
    <scope>NUCLEOTIDE SEQUENCE [LARGE SCALE GENOMIC DNA]</scope>
    <source>
        <strain evidence="3 4">DSM 5900</strain>
    </source>
</reference>
<dbReference type="PANTHER" id="PTHR42879">
    <property type="entry name" value="3-OXOACYL-(ACYL-CARRIER-PROTEIN) REDUCTASE"/>
    <property type="match status" value="1"/>
</dbReference>
<evidence type="ECO:0000313" key="4">
    <source>
        <dbReference type="Proteomes" id="UP000278222"/>
    </source>
</evidence>
<keyword evidence="2" id="KW-0560">Oxidoreductase</keyword>
<dbReference type="Proteomes" id="UP000278222">
    <property type="component" value="Unassembled WGS sequence"/>
</dbReference>
<dbReference type="AlphaFoldDB" id="A0A3N1L210"/>
<dbReference type="GO" id="GO:0032787">
    <property type="term" value="P:monocarboxylic acid metabolic process"/>
    <property type="evidence" value="ECO:0007669"/>
    <property type="project" value="UniProtKB-ARBA"/>
</dbReference>
<evidence type="ECO:0000256" key="2">
    <source>
        <dbReference type="ARBA" id="ARBA00023002"/>
    </source>
</evidence>
<dbReference type="SUPFAM" id="SSF51735">
    <property type="entry name" value="NAD(P)-binding Rossmann-fold domains"/>
    <property type="match status" value="1"/>
</dbReference>
<evidence type="ECO:0000313" key="3">
    <source>
        <dbReference type="EMBL" id="ROP83555.1"/>
    </source>
</evidence>
<dbReference type="OrthoDB" id="154414at2"/>
<dbReference type="PANTHER" id="PTHR42879:SF2">
    <property type="entry name" value="3-OXOACYL-[ACYL-CARRIER-PROTEIN] REDUCTASE FABG"/>
    <property type="match status" value="1"/>
</dbReference>
<dbReference type="GO" id="GO:0016491">
    <property type="term" value="F:oxidoreductase activity"/>
    <property type="evidence" value="ECO:0007669"/>
    <property type="project" value="UniProtKB-KW"/>
</dbReference>
<comment type="caution">
    <text evidence="3">The sequence shown here is derived from an EMBL/GenBank/DDBJ whole genome shotgun (WGS) entry which is preliminary data.</text>
</comment>
<gene>
    <name evidence="3" type="ORF">EDC65_4203</name>
</gene>
<evidence type="ECO:0000256" key="1">
    <source>
        <dbReference type="ARBA" id="ARBA00006484"/>
    </source>
</evidence>
<dbReference type="PRINTS" id="PR00081">
    <property type="entry name" value="GDHRDH"/>
</dbReference>
<accession>A0A3N1L210</accession>
<dbReference type="Pfam" id="PF13561">
    <property type="entry name" value="adh_short_C2"/>
    <property type="match status" value="1"/>
</dbReference>
<sequence>MAPSRTILITGASRGIGLAAAHHFAAAGHQVIGVARSAVPAGFPGRFHSLDLAADDFAEKIAAVTAATPVDVLINNAGAGRMAHLGTVKLEDFDAIVRLNLTATLLATRACLPHMRAQGWGRVVNVASRAALGKDGRTVYGATKAGLFGFTRTWALELAAEGVTVNCVAPGPIETEMFREHNQPGSPTAQTVIGAIPVKRMGQPEEVVSALAFFAGEHAGFTTGQVLYVCGGLTVARDPI</sequence>
<dbReference type="FunFam" id="3.40.50.720:FF:000173">
    <property type="entry name" value="3-oxoacyl-[acyl-carrier protein] reductase"/>
    <property type="match status" value="1"/>
</dbReference>
<keyword evidence="4" id="KW-1185">Reference proteome</keyword>
<protein>
    <submittedName>
        <fullName evidence="3">NAD(P)-dependent dehydrogenase (Short-subunit alcohol dehydrogenase family)</fullName>
    </submittedName>
</protein>
<dbReference type="InterPro" id="IPR002347">
    <property type="entry name" value="SDR_fam"/>
</dbReference>
<dbReference type="PRINTS" id="PR00080">
    <property type="entry name" value="SDRFAMILY"/>
</dbReference>
<dbReference type="PROSITE" id="PS00061">
    <property type="entry name" value="ADH_SHORT"/>
    <property type="match status" value="1"/>
</dbReference>
<dbReference type="InterPro" id="IPR050259">
    <property type="entry name" value="SDR"/>
</dbReference>
<dbReference type="RefSeq" id="WP_123693221.1">
    <property type="nucleotide sequence ID" value="NZ_AP019700.1"/>
</dbReference>
<comment type="similarity">
    <text evidence="1">Belongs to the short-chain dehydrogenases/reductases (SDR) family.</text>
</comment>
<dbReference type="InterPro" id="IPR036291">
    <property type="entry name" value="NAD(P)-bd_dom_sf"/>
</dbReference>
<dbReference type="InterPro" id="IPR020904">
    <property type="entry name" value="Sc_DH/Rdtase_CS"/>
</dbReference>
<dbReference type="Gene3D" id="3.40.50.720">
    <property type="entry name" value="NAD(P)-binding Rossmann-like Domain"/>
    <property type="match status" value="1"/>
</dbReference>
<organism evidence="3 4">
    <name type="scientific">Stella humosa</name>
    <dbReference type="NCBI Taxonomy" id="94"/>
    <lineage>
        <taxon>Bacteria</taxon>
        <taxon>Pseudomonadati</taxon>
        <taxon>Pseudomonadota</taxon>
        <taxon>Alphaproteobacteria</taxon>
        <taxon>Rhodospirillales</taxon>
        <taxon>Stellaceae</taxon>
        <taxon>Stella</taxon>
    </lineage>
</organism>
<dbReference type="EMBL" id="RJKX01000016">
    <property type="protein sequence ID" value="ROP83555.1"/>
    <property type="molecule type" value="Genomic_DNA"/>
</dbReference>